<organism evidence="5 6">
    <name type="scientific">Svornostia abyssi</name>
    <dbReference type="NCBI Taxonomy" id="2898438"/>
    <lineage>
        <taxon>Bacteria</taxon>
        <taxon>Bacillati</taxon>
        <taxon>Actinomycetota</taxon>
        <taxon>Thermoleophilia</taxon>
        <taxon>Solirubrobacterales</taxon>
        <taxon>Baekduiaceae</taxon>
        <taxon>Svornostia</taxon>
    </lineage>
</organism>
<dbReference type="Proteomes" id="UP001058860">
    <property type="component" value="Chromosome"/>
</dbReference>
<evidence type="ECO:0000259" key="4">
    <source>
        <dbReference type="Pfam" id="PF07732"/>
    </source>
</evidence>
<proteinExistence type="inferred from homology"/>
<dbReference type="Gene3D" id="2.60.40.420">
    <property type="entry name" value="Cupredoxins - blue copper proteins"/>
    <property type="match status" value="3"/>
</dbReference>
<reference evidence="6" key="1">
    <citation type="submission" date="2021-11" db="EMBL/GenBank/DDBJ databases">
        <title>Cultivation dependent microbiological survey of springs from the worlds oldest radium mine currently devoted to the extraction of radon-saturated water.</title>
        <authorList>
            <person name="Kapinusova G."/>
            <person name="Smrhova T."/>
            <person name="Strejcek M."/>
            <person name="Suman J."/>
            <person name="Jani K."/>
            <person name="Pajer P."/>
            <person name="Uhlik O."/>
        </authorList>
    </citation>
    <scope>NUCLEOTIDE SEQUENCE [LARGE SCALE GENOMIC DNA]</scope>
    <source>
        <strain evidence="6">J379</strain>
    </source>
</reference>
<dbReference type="InterPro" id="IPR045087">
    <property type="entry name" value="Cu-oxidase_fam"/>
</dbReference>
<dbReference type="RefSeq" id="WP_353865547.1">
    <property type="nucleotide sequence ID" value="NZ_CP088295.1"/>
</dbReference>
<feature type="domain" description="Plastocyanin-like" evidence="4">
    <location>
        <begin position="145"/>
        <end position="212"/>
    </location>
</feature>
<dbReference type="InterPro" id="IPR006311">
    <property type="entry name" value="TAT_signal"/>
</dbReference>
<dbReference type="Pfam" id="PF00394">
    <property type="entry name" value="Cu-oxidase"/>
    <property type="match status" value="1"/>
</dbReference>
<dbReference type="CDD" id="cd13844">
    <property type="entry name" value="CuRO_1_BOD_CotA_like"/>
    <property type="match status" value="1"/>
</dbReference>
<dbReference type="PANTHER" id="PTHR48267:SF1">
    <property type="entry name" value="BILIRUBIN OXIDASE"/>
    <property type="match status" value="1"/>
</dbReference>
<dbReference type="SUPFAM" id="SSF49503">
    <property type="entry name" value="Cupredoxins"/>
    <property type="match status" value="3"/>
</dbReference>
<dbReference type="EMBL" id="CP088295">
    <property type="protein sequence ID" value="UUY05079.1"/>
    <property type="molecule type" value="Genomic_DNA"/>
</dbReference>
<feature type="domain" description="Plastocyanin-like" evidence="2">
    <location>
        <begin position="283"/>
        <end position="342"/>
    </location>
</feature>
<protein>
    <submittedName>
        <fullName evidence="5">Multicopper oxidase domain-containing protein</fullName>
    </submittedName>
</protein>
<evidence type="ECO:0000259" key="3">
    <source>
        <dbReference type="Pfam" id="PF07731"/>
    </source>
</evidence>
<evidence type="ECO:0000259" key="2">
    <source>
        <dbReference type="Pfam" id="PF00394"/>
    </source>
</evidence>
<gene>
    <name evidence="5" type="ORF">LRS13_06000</name>
</gene>
<dbReference type="Pfam" id="PF07731">
    <property type="entry name" value="Cu-oxidase_2"/>
    <property type="match status" value="1"/>
</dbReference>
<keyword evidence="6" id="KW-1185">Reference proteome</keyword>
<dbReference type="Pfam" id="PF07732">
    <property type="entry name" value="Cu-oxidase_3"/>
    <property type="match status" value="1"/>
</dbReference>
<dbReference type="InterPro" id="IPR008972">
    <property type="entry name" value="Cupredoxin"/>
</dbReference>
<evidence type="ECO:0000313" key="5">
    <source>
        <dbReference type="EMBL" id="UUY05079.1"/>
    </source>
</evidence>
<dbReference type="InterPro" id="IPR011707">
    <property type="entry name" value="Cu-oxidase-like_N"/>
</dbReference>
<name>A0ABY5PK79_9ACTN</name>
<feature type="domain" description="Plastocyanin-like" evidence="3">
    <location>
        <begin position="429"/>
        <end position="537"/>
    </location>
</feature>
<evidence type="ECO:0000313" key="6">
    <source>
        <dbReference type="Proteomes" id="UP001058860"/>
    </source>
</evidence>
<dbReference type="PANTHER" id="PTHR48267">
    <property type="entry name" value="CUPREDOXIN SUPERFAMILY PROTEIN"/>
    <property type="match status" value="1"/>
</dbReference>
<dbReference type="InterPro" id="IPR011706">
    <property type="entry name" value="Cu-oxidase_C"/>
</dbReference>
<accession>A0ABY5PK79</accession>
<comment type="similarity">
    <text evidence="1">Belongs to the multicopper oxidase family.</text>
</comment>
<sequence>MAEHHSTGGAAFTRRRLIGAAVGAAAMHYAAPAFGGPSNSAIGRNPLMFVSPRIEPFVDPLPVLQYRTAGGELVAANARHRFHRDLAVSDTAGFGGQSYLGPVLEAHRDQPVTQTFRNELTAHPLARHLDPTIHGASLLDRSRPRMSIHLHGGLTEPGSDGHPLASTRAGQTRVHHYDGDQEAAGLWYHDHAMGITRLNVYAGLAGHYLLRDDWDTGASSNPLGLPAGEFELPLVLQDKIFAQDGTLQFRLATYVQEGKWEGGQAGDVPVVNGIAYPFHEVARGLYRLRLLNGSNLRAMMLSFSNGMPFWLVGTDAGLVNAPVRLDRIRLSPGERADVLVDFGSLPAGTRVQLRNTDRLPAQFLIAVGDARIRDLMEFRVGAARGFTGPVPERLRGGPGLPPALPPNEKATRVRNMTVMQLPDGRRFPPAVMSLNNLGFDTEDVEQVQTGTVEQWNIINLTTDDHPIHLHLPLIRVLGRQRFSTLAYIFRNPRPGFGRRWAPSADRYRLGAMAGPQAWEAGWKDTVYAPPGVITRMLVRWPTAEELGFDPDAPFAVPSSVETGAPGVNAQPTAVCRLSTGTQPEPDRARGYVWHCHVLDHEDHDMMLPVRVSAS</sequence>
<evidence type="ECO:0000256" key="1">
    <source>
        <dbReference type="ARBA" id="ARBA00010609"/>
    </source>
</evidence>
<dbReference type="PROSITE" id="PS51318">
    <property type="entry name" value="TAT"/>
    <property type="match status" value="1"/>
</dbReference>
<dbReference type="InterPro" id="IPR001117">
    <property type="entry name" value="Cu-oxidase_2nd"/>
</dbReference>